<dbReference type="STRING" id="1101373.A9O67_09175"/>
<dbReference type="GO" id="GO:0043190">
    <property type="term" value="C:ATP-binding cassette (ABC) transporter complex"/>
    <property type="evidence" value="ECO:0007669"/>
    <property type="project" value="InterPro"/>
</dbReference>
<feature type="transmembrane region" description="Helical" evidence="7">
    <location>
        <begin position="145"/>
        <end position="166"/>
    </location>
</feature>
<feature type="transmembrane region" description="Helical" evidence="7">
    <location>
        <begin position="260"/>
        <end position="283"/>
    </location>
</feature>
<dbReference type="Proteomes" id="UP000091969">
    <property type="component" value="Unassembled WGS sequence"/>
</dbReference>
<comment type="caution">
    <text evidence="8">The sequence shown here is derived from an EMBL/GenBank/DDBJ whole genome shotgun (WGS) entry which is preliminary data.</text>
</comment>
<organism evidence="8 9">
    <name type="scientific">Tepidimonas fonticaldi</name>
    <dbReference type="NCBI Taxonomy" id="1101373"/>
    <lineage>
        <taxon>Bacteria</taxon>
        <taxon>Pseudomonadati</taxon>
        <taxon>Pseudomonadota</taxon>
        <taxon>Betaproteobacteria</taxon>
        <taxon>Burkholderiales</taxon>
        <taxon>Tepidimonas</taxon>
    </lineage>
</organism>
<evidence type="ECO:0000256" key="1">
    <source>
        <dbReference type="ARBA" id="ARBA00004141"/>
    </source>
</evidence>
<dbReference type="Gene3D" id="1.10.3470.10">
    <property type="entry name" value="ABC transporter involved in vitamin B12 uptake, BtuC"/>
    <property type="match status" value="1"/>
</dbReference>
<feature type="transmembrane region" description="Helical" evidence="7">
    <location>
        <begin position="235"/>
        <end position="254"/>
    </location>
</feature>
<dbReference type="InterPro" id="IPR037294">
    <property type="entry name" value="ABC_BtuC-like"/>
</dbReference>
<dbReference type="Pfam" id="PF00950">
    <property type="entry name" value="ABC-3"/>
    <property type="match status" value="1"/>
</dbReference>
<dbReference type="EMBL" id="LZDH01000065">
    <property type="protein sequence ID" value="OBS29974.1"/>
    <property type="molecule type" value="Genomic_DNA"/>
</dbReference>
<feature type="transmembrane region" description="Helical" evidence="7">
    <location>
        <begin position="205"/>
        <end position="228"/>
    </location>
</feature>
<dbReference type="InterPro" id="IPR001626">
    <property type="entry name" value="ABC_TroCD"/>
</dbReference>
<feature type="transmembrane region" description="Helical" evidence="7">
    <location>
        <begin position="178"/>
        <end position="199"/>
    </location>
</feature>
<feature type="transmembrane region" description="Helical" evidence="7">
    <location>
        <begin position="66"/>
        <end position="94"/>
    </location>
</feature>
<feature type="transmembrane region" description="Helical" evidence="7">
    <location>
        <begin position="106"/>
        <end position="125"/>
    </location>
</feature>
<gene>
    <name evidence="8" type="ORF">A9O67_09175</name>
</gene>
<sequence length="296" mass="31287">MGTGIDALLTWLGTVSGLEFDFMRRAALGCLLLALGSAPVGVFLMLRRMSLMGDSMSHAILPGAAIGYWLAGLSLPAMTLGGVLGGLVVAAAAGVVARHTVMREDAALAGFYLVSLALGVLILSVRGSQVDLLHVLFGSVLALDGSVLTLLGAVALLTVMGLALLWRPLVMECVDPAFLRGISPWGAVAHHGFLALVVINLVAAFHALGTLMAVGMMVLPAASARFWFRRLQPMLVAAVATAAVGSLLGLWWSYVTDWPTSPAIVLLLGGWYAVSMLVGRYGWWRQRRVPHRHLKG</sequence>
<dbReference type="GO" id="GO:0055085">
    <property type="term" value="P:transmembrane transport"/>
    <property type="evidence" value="ECO:0007669"/>
    <property type="project" value="InterPro"/>
</dbReference>
<accession>A0A1A6DT69</accession>
<dbReference type="PANTHER" id="PTHR30477">
    <property type="entry name" value="ABC-TRANSPORTER METAL-BINDING PROTEIN"/>
    <property type="match status" value="1"/>
</dbReference>
<comment type="similarity">
    <text evidence="2 6">Belongs to the ABC-3 integral membrane protein family.</text>
</comment>
<protein>
    <submittedName>
        <fullName evidence="8">Zinc ABC transporter permease</fullName>
    </submittedName>
</protein>
<feature type="transmembrane region" description="Helical" evidence="7">
    <location>
        <begin position="26"/>
        <end position="46"/>
    </location>
</feature>
<dbReference type="AlphaFoldDB" id="A0A1A6DT69"/>
<evidence type="ECO:0000256" key="7">
    <source>
        <dbReference type="SAM" id="Phobius"/>
    </source>
</evidence>
<evidence type="ECO:0000256" key="6">
    <source>
        <dbReference type="RuleBase" id="RU003943"/>
    </source>
</evidence>
<name>A0A1A6DT69_9BURK</name>
<evidence type="ECO:0000256" key="3">
    <source>
        <dbReference type="ARBA" id="ARBA00022692"/>
    </source>
</evidence>
<comment type="subcellular location">
    <subcellularLocation>
        <location evidence="6">Cell membrane</location>
        <topology evidence="6">Multi-pass membrane protein</topology>
    </subcellularLocation>
    <subcellularLocation>
        <location evidence="1">Membrane</location>
        <topology evidence="1">Multi-pass membrane protein</topology>
    </subcellularLocation>
</comment>
<evidence type="ECO:0000256" key="5">
    <source>
        <dbReference type="ARBA" id="ARBA00023136"/>
    </source>
</evidence>
<keyword evidence="3 6" id="KW-0812">Transmembrane</keyword>
<proteinExistence type="inferred from homology"/>
<dbReference type="SUPFAM" id="SSF81345">
    <property type="entry name" value="ABC transporter involved in vitamin B12 uptake, BtuC"/>
    <property type="match status" value="1"/>
</dbReference>
<keyword evidence="5 7" id="KW-0472">Membrane</keyword>
<keyword evidence="4 7" id="KW-1133">Transmembrane helix</keyword>
<keyword evidence="6" id="KW-0813">Transport</keyword>
<dbReference type="GO" id="GO:0010043">
    <property type="term" value="P:response to zinc ion"/>
    <property type="evidence" value="ECO:0007669"/>
    <property type="project" value="TreeGrafter"/>
</dbReference>
<evidence type="ECO:0000256" key="2">
    <source>
        <dbReference type="ARBA" id="ARBA00008034"/>
    </source>
</evidence>
<evidence type="ECO:0000256" key="4">
    <source>
        <dbReference type="ARBA" id="ARBA00022989"/>
    </source>
</evidence>
<keyword evidence="9" id="KW-1185">Reference proteome</keyword>
<dbReference type="RefSeq" id="WP_068610353.1">
    <property type="nucleotide sequence ID" value="NZ_LZDH01000065.1"/>
</dbReference>
<evidence type="ECO:0000313" key="9">
    <source>
        <dbReference type="Proteomes" id="UP000091969"/>
    </source>
</evidence>
<reference evidence="8 9" key="1">
    <citation type="submission" date="2016-06" db="EMBL/GenBank/DDBJ databases">
        <title>Genome sequence of Tepidimonas fonticaldi PL17.</title>
        <authorList>
            <person name="Pinnaka A.K."/>
        </authorList>
    </citation>
    <scope>NUCLEOTIDE SEQUENCE [LARGE SCALE GENOMIC DNA]</scope>
    <source>
        <strain evidence="8 9">PL17</strain>
    </source>
</reference>
<dbReference type="OrthoDB" id="9804300at2"/>
<evidence type="ECO:0000313" key="8">
    <source>
        <dbReference type="EMBL" id="OBS29974.1"/>
    </source>
</evidence>
<dbReference type="PANTHER" id="PTHR30477:SF13">
    <property type="entry name" value="IRON TRANSPORT SYSTEM MEMBRANE PROTEIN HI_0360-RELATED"/>
    <property type="match status" value="1"/>
</dbReference>